<name>A0A8H3GCV4_9AGAM</name>
<keyword evidence="5 11" id="KW-0479">Metal-binding</keyword>
<dbReference type="PROSITE" id="PS00059">
    <property type="entry name" value="ADH_ZINC"/>
    <property type="match status" value="1"/>
</dbReference>
<keyword evidence="8" id="KW-0560">Oxidoreductase</keyword>
<dbReference type="Pfam" id="PF08240">
    <property type="entry name" value="ADH_N"/>
    <property type="match status" value="1"/>
</dbReference>
<evidence type="ECO:0000256" key="3">
    <source>
        <dbReference type="ARBA" id="ARBA00011738"/>
    </source>
</evidence>
<dbReference type="AlphaFoldDB" id="A0A8H3GCV4"/>
<comment type="similarity">
    <text evidence="2 11">Belongs to the zinc-containing alcohol dehydrogenase family.</text>
</comment>
<dbReference type="Pfam" id="PF00107">
    <property type="entry name" value="ADH_zinc_N"/>
    <property type="match status" value="1"/>
</dbReference>
<evidence type="ECO:0000256" key="8">
    <source>
        <dbReference type="ARBA" id="ARBA00023002"/>
    </source>
</evidence>
<dbReference type="InterPro" id="IPR013154">
    <property type="entry name" value="ADH-like_N"/>
</dbReference>
<evidence type="ECO:0000256" key="2">
    <source>
        <dbReference type="ARBA" id="ARBA00008072"/>
    </source>
</evidence>
<comment type="cofactor">
    <cofactor evidence="1 11">
        <name>Zn(2+)</name>
        <dbReference type="ChEBI" id="CHEBI:29105"/>
    </cofactor>
</comment>
<dbReference type="InterPro" id="IPR013149">
    <property type="entry name" value="ADH-like_C"/>
</dbReference>
<keyword evidence="6 11" id="KW-0862">Zinc</keyword>
<evidence type="ECO:0000256" key="11">
    <source>
        <dbReference type="RuleBase" id="RU361277"/>
    </source>
</evidence>
<dbReference type="InterPro" id="IPR002328">
    <property type="entry name" value="ADH_Zn_CS"/>
</dbReference>
<comment type="subunit">
    <text evidence="3">Homodimer.</text>
</comment>
<evidence type="ECO:0000256" key="5">
    <source>
        <dbReference type="ARBA" id="ARBA00022723"/>
    </source>
</evidence>
<keyword evidence="7" id="KW-0521">NADP</keyword>
<proteinExistence type="inferred from homology"/>
<dbReference type="GO" id="GO:0006066">
    <property type="term" value="P:alcohol metabolic process"/>
    <property type="evidence" value="ECO:0007669"/>
    <property type="project" value="UniProtKB-ARBA"/>
</dbReference>
<organism evidence="13 14">
    <name type="scientific">Rhizoctonia solani</name>
    <dbReference type="NCBI Taxonomy" id="456999"/>
    <lineage>
        <taxon>Eukaryota</taxon>
        <taxon>Fungi</taxon>
        <taxon>Dikarya</taxon>
        <taxon>Basidiomycota</taxon>
        <taxon>Agaricomycotina</taxon>
        <taxon>Agaricomycetes</taxon>
        <taxon>Cantharellales</taxon>
        <taxon>Ceratobasidiaceae</taxon>
        <taxon>Rhizoctonia</taxon>
    </lineage>
</organism>
<dbReference type="InterPro" id="IPR047109">
    <property type="entry name" value="CAD-like"/>
</dbReference>
<dbReference type="EMBL" id="CAJMWW010000102">
    <property type="protein sequence ID" value="CAE6443830.1"/>
    <property type="molecule type" value="Genomic_DNA"/>
</dbReference>
<evidence type="ECO:0000256" key="10">
    <source>
        <dbReference type="ARBA" id="ARBA00050997"/>
    </source>
</evidence>
<dbReference type="SMART" id="SM00829">
    <property type="entry name" value="PKS_ER"/>
    <property type="match status" value="1"/>
</dbReference>
<protein>
    <recommendedName>
        <fullName evidence="9">alcohol dehydrogenase (NADP(+))</fullName>
        <ecNumber evidence="9">1.1.1.2</ecNumber>
    </recommendedName>
</protein>
<evidence type="ECO:0000256" key="6">
    <source>
        <dbReference type="ARBA" id="ARBA00022833"/>
    </source>
</evidence>
<dbReference type="PANTHER" id="PTHR42683">
    <property type="entry name" value="ALDEHYDE REDUCTASE"/>
    <property type="match status" value="1"/>
</dbReference>
<sequence>MFEIQFKGYAIHDKKNWSDLKPTEIKPKKWQEEDIDIAITHCGVCGSDIHTLTNGWGDLEHLPLVVGHEIIGKAVRVGSIAAQKTGFKVGDRVGVGAHIWSCGECQACKTDNENYCPEGLETYNSLYPDGTLSQGGFSTAIRANHHFVFPIPEKIKSEHAASMLCAGLTVFSPLVRHDCGPGKKVGIVGLDGLGHYGVLFAKALGAEVYVFSHSPNKKDDAKKLGADHFIVTSDKSQMEKIQLTLNLIVSTVDVTEGYPLKDFLSLLFVNGTFVNVGLPDSPLPQIGPFDIVSNGSRLAGSLIGSKKEAIQMLELASEKGIEPWIELMPMSKVKEAVEDMKEGKARYRYVLLQTDSPLPQIGPFDIVSNGSRLAGSLIGSKKEAIQMLELASEKGIEPWIELMPMSKVKEAVEDMKEGKARYRYVLVQDFALTD</sequence>
<dbReference type="EC" id="1.1.1.2" evidence="9"/>
<accession>A0A8H3GCV4</accession>
<dbReference type="FunFam" id="3.40.50.720:FF:000158">
    <property type="entry name" value="Zinc-binding alcohol dehydrogenase"/>
    <property type="match status" value="1"/>
</dbReference>
<feature type="domain" description="Enoyl reductase (ER)" evidence="12">
    <location>
        <begin position="15"/>
        <end position="351"/>
    </location>
</feature>
<dbReference type="InterPro" id="IPR020843">
    <property type="entry name" value="ER"/>
</dbReference>
<evidence type="ECO:0000256" key="7">
    <source>
        <dbReference type="ARBA" id="ARBA00022857"/>
    </source>
</evidence>
<dbReference type="SUPFAM" id="SSF51735">
    <property type="entry name" value="NAD(P)-binding Rossmann-fold domains"/>
    <property type="match status" value="1"/>
</dbReference>
<evidence type="ECO:0000313" key="14">
    <source>
        <dbReference type="Proteomes" id="UP000663841"/>
    </source>
</evidence>
<dbReference type="GO" id="GO:0008270">
    <property type="term" value="F:zinc ion binding"/>
    <property type="evidence" value="ECO:0007669"/>
    <property type="project" value="InterPro"/>
</dbReference>
<evidence type="ECO:0000256" key="4">
    <source>
        <dbReference type="ARBA" id="ARBA00022553"/>
    </source>
</evidence>
<dbReference type="Proteomes" id="UP000663841">
    <property type="component" value="Unassembled WGS sequence"/>
</dbReference>
<reference evidence="13" key="1">
    <citation type="submission" date="2021-01" db="EMBL/GenBank/DDBJ databases">
        <authorList>
            <person name="Kaushik A."/>
        </authorList>
    </citation>
    <scope>NUCLEOTIDE SEQUENCE</scope>
    <source>
        <strain evidence="13">AG3-T5</strain>
    </source>
</reference>
<evidence type="ECO:0000313" key="13">
    <source>
        <dbReference type="EMBL" id="CAE6443830.1"/>
    </source>
</evidence>
<dbReference type="OrthoDB" id="265717at2759"/>
<dbReference type="InterPro" id="IPR036291">
    <property type="entry name" value="NAD(P)-bd_dom_sf"/>
</dbReference>
<dbReference type="Gene3D" id="3.40.50.720">
    <property type="entry name" value="NAD(P)-binding Rossmann-like Domain"/>
    <property type="match status" value="1"/>
</dbReference>
<evidence type="ECO:0000256" key="9">
    <source>
        <dbReference type="ARBA" id="ARBA00024074"/>
    </source>
</evidence>
<dbReference type="GO" id="GO:0008106">
    <property type="term" value="F:alcohol dehydrogenase (NADP+) activity"/>
    <property type="evidence" value="ECO:0007669"/>
    <property type="project" value="UniProtKB-EC"/>
</dbReference>
<comment type="catalytic activity">
    <reaction evidence="10">
        <text>a primary alcohol + NADP(+) = an aldehyde + NADPH + H(+)</text>
        <dbReference type="Rhea" id="RHEA:15937"/>
        <dbReference type="ChEBI" id="CHEBI:15378"/>
        <dbReference type="ChEBI" id="CHEBI:15734"/>
        <dbReference type="ChEBI" id="CHEBI:17478"/>
        <dbReference type="ChEBI" id="CHEBI:57783"/>
        <dbReference type="ChEBI" id="CHEBI:58349"/>
        <dbReference type="EC" id="1.1.1.2"/>
    </reaction>
    <physiologicalReaction direction="left-to-right" evidence="10">
        <dbReference type="Rhea" id="RHEA:15938"/>
    </physiologicalReaction>
    <physiologicalReaction direction="right-to-left" evidence="10">
        <dbReference type="Rhea" id="RHEA:15939"/>
    </physiologicalReaction>
</comment>
<evidence type="ECO:0000256" key="1">
    <source>
        <dbReference type="ARBA" id="ARBA00001947"/>
    </source>
</evidence>
<comment type="caution">
    <text evidence="13">The sequence shown here is derived from an EMBL/GenBank/DDBJ whole genome shotgun (WGS) entry which is preliminary data.</text>
</comment>
<dbReference type="CDD" id="cd05283">
    <property type="entry name" value="CAD1"/>
    <property type="match status" value="1"/>
</dbReference>
<keyword evidence="4" id="KW-0597">Phosphoprotein</keyword>
<evidence type="ECO:0000259" key="12">
    <source>
        <dbReference type="SMART" id="SM00829"/>
    </source>
</evidence>
<dbReference type="InterPro" id="IPR011032">
    <property type="entry name" value="GroES-like_sf"/>
</dbReference>
<gene>
    <name evidence="13" type="ORF">RDB_LOCUS104744</name>
</gene>
<dbReference type="Gene3D" id="3.90.180.10">
    <property type="entry name" value="Medium-chain alcohol dehydrogenases, catalytic domain"/>
    <property type="match status" value="2"/>
</dbReference>
<dbReference type="SUPFAM" id="SSF50129">
    <property type="entry name" value="GroES-like"/>
    <property type="match status" value="1"/>
</dbReference>